<dbReference type="SUPFAM" id="SSF57850">
    <property type="entry name" value="RING/U-box"/>
    <property type="match status" value="1"/>
</dbReference>
<dbReference type="InterPro" id="IPR001841">
    <property type="entry name" value="Znf_RING"/>
</dbReference>
<dbReference type="SMR" id="A0A444ZAC3"/>
<reference evidence="10 11" key="1">
    <citation type="submission" date="2019-01" db="EMBL/GenBank/DDBJ databases">
        <title>Sequencing of cultivated peanut Arachis hypogaea provides insights into genome evolution and oil improvement.</title>
        <authorList>
            <person name="Chen X."/>
        </authorList>
    </citation>
    <scope>NUCLEOTIDE SEQUENCE [LARGE SCALE GENOMIC DNA]</scope>
    <source>
        <strain evidence="11">cv. Fuhuasheng</strain>
        <tissue evidence="10">Leaves</tissue>
    </source>
</reference>
<keyword evidence="6" id="KW-0833">Ubl conjugation pathway</keyword>
<feature type="domain" description="RING-type" evidence="9">
    <location>
        <begin position="137"/>
        <end position="178"/>
    </location>
</feature>
<accession>A0A444ZAC3</accession>
<keyword evidence="7" id="KW-0862">Zinc</keyword>
<dbReference type="OrthoDB" id="1411524at2759"/>
<dbReference type="PANTHER" id="PTHR22937:SF163">
    <property type="entry name" value="RING-TYPE E3 UBIQUITIN TRANSFERASE"/>
    <property type="match status" value="1"/>
</dbReference>
<dbReference type="Proteomes" id="UP000289738">
    <property type="component" value="Chromosome B05"/>
</dbReference>
<organism evidence="10 11">
    <name type="scientific">Arachis hypogaea</name>
    <name type="common">Peanut</name>
    <dbReference type="NCBI Taxonomy" id="3818"/>
    <lineage>
        <taxon>Eukaryota</taxon>
        <taxon>Viridiplantae</taxon>
        <taxon>Streptophyta</taxon>
        <taxon>Embryophyta</taxon>
        <taxon>Tracheophyta</taxon>
        <taxon>Spermatophyta</taxon>
        <taxon>Magnoliopsida</taxon>
        <taxon>eudicotyledons</taxon>
        <taxon>Gunneridae</taxon>
        <taxon>Pentapetalae</taxon>
        <taxon>rosids</taxon>
        <taxon>fabids</taxon>
        <taxon>Fabales</taxon>
        <taxon>Fabaceae</taxon>
        <taxon>Papilionoideae</taxon>
        <taxon>50 kb inversion clade</taxon>
        <taxon>dalbergioids sensu lato</taxon>
        <taxon>Dalbergieae</taxon>
        <taxon>Pterocarpus clade</taxon>
        <taxon>Arachis</taxon>
    </lineage>
</organism>
<dbReference type="EC" id="2.3.2.27" evidence="2"/>
<proteinExistence type="predicted"/>
<evidence type="ECO:0000256" key="8">
    <source>
        <dbReference type="PROSITE-ProRule" id="PRU00175"/>
    </source>
</evidence>
<dbReference type="PANTHER" id="PTHR22937">
    <property type="entry name" value="E3 UBIQUITIN-PROTEIN LIGASE RNF165"/>
    <property type="match status" value="1"/>
</dbReference>
<evidence type="ECO:0000256" key="7">
    <source>
        <dbReference type="ARBA" id="ARBA00022833"/>
    </source>
</evidence>
<gene>
    <name evidence="10" type="ORF">Ahy_B05g079616</name>
</gene>
<dbReference type="Pfam" id="PF13639">
    <property type="entry name" value="zf-RING_2"/>
    <property type="match status" value="1"/>
</dbReference>
<comment type="catalytic activity">
    <reaction evidence="1">
        <text>S-ubiquitinyl-[E2 ubiquitin-conjugating enzyme]-L-cysteine + [acceptor protein]-L-lysine = [E2 ubiquitin-conjugating enzyme]-L-cysteine + N(6)-ubiquitinyl-[acceptor protein]-L-lysine.</text>
        <dbReference type="EC" id="2.3.2.27"/>
    </reaction>
</comment>
<evidence type="ECO:0000256" key="2">
    <source>
        <dbReference type="ARBA" id="ARBA00012483"/>
    </source>
</evidence>
<comment type="caution">
    <text evidence="10">The sequence shown here is derived from an EMBL/GenBank/DDBJ whole genome shotgun (WGS) entry which is preliminary data.</text>
</comment>
<dbReference type="SMART" id="SM00184">
    <property type="entry name" value="RING"/>
    <property type="match status" value="1"/>
</dbReference>
<evidence type="ECO:0000313" key="10">
    <source>
        <dbReference type="EMBL" id="RYR11131.1"/>
    </source>
</evidence>
<dbReference type="STRING" id="3818.A0A444ZAC3"/>
<dbReference type="EMBL" id="SDMP01000015">
    <property type="protein sequence ID" value="RYR11131.1"/>
    <property type="molecule type" value="Genomic_DNA"/>
</dbReference>
<dbReference type="GO" id="GO:0008270">
    <property type="term" value="F:zinc ion binding"/>
    <property type="evidence" value="ECO:0007669"/>
    <property type="project" value="UniProtKB-KW"/>
</dbReference>
<dbReference type="InterPro" id="IPR013083">
    <property type="entry name" value="Znf_RING/FYVE/PHD"/>
</dbReference>
<keyword evidence="4" id="KW-0479">Metal-binding</keyword>
<dbReference type="AlphaFoldDB" id="A0A444ZAC3"/>
<keyword evidence="11" id="KW-1185">Reference proteome</keyword>
<dbReference type="PROSITE" id="PS50089">
    <property type="entry name" value="ZF_RING_2"/>
    <property type="match status" value="1"/>
</dbReference>
<evidence type="ECO:0000313" key="11">
    <source>
        <dbReference type="Proteomes" id="UP000289738"/>
    </source>
</evidence>
<evidence type="ECO:0000259" key="9">
    <source>
        <dbReference type="PROSITE" id="PS50089"/>
    </source>
</evidence>
<dbReference type="GO" id="GO:0061630">
    <property type="term" value="F:ubiquitin protein ligase activity"/>
    <property type="evidence" value="ECO:0007669"/>
    <property type="project" value="UniProtKB-EC"/>
</dbReference>
<keyword evidence="3" id="KW-0808">Transferase</keyword>
<dbReference type="Gramene" id="arahy.Tifrunner.gnm2.ann2.Ah15g072100.1">
    <property type="protein sequence ID" value="arahy.Tifrunner.gnm2.ann2.Ah15g072100.1-CDS"/>
    <property type="gene ID" value="arahy.Tifrunner.gnm2.ann2.Ah15g072100"/>
</dbReference>
<evidence type="ECO:0000256" key="5">
    <source>
        <dbReference type="ARBA" id="ARBA00022771"/>
    </source>
</evidence>
<evidence type="ECO:0000256" key="4">
    <source>
        <dbReference type="ARBA" id="ARBA00022723"/>
    </source>
</evidence>
<dbReference type="InterPro" id="IPR045191">
    <property type="entry name" value="MBR1/2-like"/>
</dbReference>
<dbReference type="Gene3D" id="3.30.40.10">
    <property type="entry name" value="Zinc/RING finger domain, C3HC4 (zinc finger)"/>
    <property type="match status" value="1"/>
</dbReference>
<keyword evidence="5 8" id="KW-0863">Zinc-finger</keyword>
<evidence type="ECO:0000256" key="1">
    <source>
        <dbReference type="ARBA" id="ARBA00000900"/>
    </source>
</evidence>
<name>A0A444ZAC3_ARAHY</name>
<sequence>MFFENVSSSVAGLRDHREASIMLPINNNNAGVEIIYISDDEEPDLESSLLESRSDIQHLPNGDSVRELEELLILDYSNLVASIEEEEDANLRQYEPLGDGQRVTNPNLGLTETEVAACIGREIFQTVGEQPQNIDACGICQEDYVHGEELGRLDCAHRYHLSCIRQWLLIKNRCPVCKKMALTIIDLEDDEEHTMSLF</sequence>
<evidence type="ECO:0000256" key="6">
    <source>
        <dbReference type="ARBA" id="ARBA00022786"/>
    </source>
</evidence>
<evidence type="ECO:0000256" key="3">
    <source>
        <dbReference type="ARBA" id="ARBA00022679"/>
    </source>
</evidence>
<protein>
    <recommendedName>
        <fullName evidence="2">RING-type E3 ubiquitin transferase</fullName>
        <ecNumber evidence="2">2.3.2.27</ecNumber>
    </recommendedName>
</protein>